<dbReference type="GO" id="GO:0006412">
    <property type="term" value="P:translation"/>
    <property type="evidence" value="ECO:0007669"/>
    <property type="project" value="UniProtKB-UniRule"/>
</dbReference>
<dbReference type="GO" id="GO:0070180">
    <property type="term" value="F:large ribosomal subunit rRNA binding"/>
    <property type="evidence" value="ECO:0007669"/>
    <property type="project" value="UniProtKB-UniRule"/>
</dbReference>
<proteinExistence type="inferred from homology"/>
<dbReference type="GO" id="GO:0005840">
    <property type="term" value="C:ribosome"/>
    <property type="evidence" value="ECO:0007669"/>
    <property type="project" value="UniProtKB-KW"/>
</dbReference>
<dbReference type="HAMAP" id="MF_00362">
    <property type="entry name" value="Ribosomal_uL10"/>
    <property type="match status" value="1"/>
</dbReference>
<keyword evidence="5" id="KW-0699">rRNA-binding</keyword>
<keyword evidence="3 5" id="KW-0687">Ribonucleoprotein</keyword>
<name>A0A2N1UNV4_9BACT</name>
<dbReference type="SUPFAM" id="SSF160369">
    <property type="entry name" value="Ribosomal protein L10-like"/>
    <property type="match status" value="1"/>
</dbReference>
<evidence type="ECO:0000313" key="7">
    <source>
        <dbReference type="Proteomes" id="UP000233414"/>
    </source>
</evidence>
<dbReference type="Pfam" id="PF00466">
    <property type="entry name" value="Ribosomal_L10"/>
    <property type="match status" value="1"/>
</dbReference>
<protein>
    <recommendedName>
        <fullName evidence="4 5">Large ribosomal subunit protein uL10</fullName>
    </recommendedName>
</protein>
<comment type="similarity">
    <text evidence="1 5">Belongs to the universal ribosomal protein uL10 family.</text>
</comment>
<gene>
    <name evidence="5 6" type="primary">rplJ</name>
    <name evidence="6" type="ORF">CVV26_00845</name>
</gene>
<dbReference type="InterPro" id="IPR001790">
    <property type="entry name" value="Ribosomal_uL10"/>
</dbReference>
<sequence length="174" mass="19962">MAKTKEQKQETIKQLSDKLSQMKSMVFINYYGLKVIELQKLRKLCKEQKIDFLVTKKKLFKLCLEKNNLNNIASKKLEKELGIIFSYEDEIAPAKILKDFQKEHKILKISGGILERNFIEPNEILKLAQLPSKQELIAMVVKGINAPISGFVNVLAGNLRNFVCVLQAIKEKNI</sequence>
<evidence type="ECO:0000313" key="6">
    <source>
        <dbReference type="EMBL" id="PKL72544.1"/>
    </source>
</evidence>
<dbReference type="NCBIfam" id="NF000955">
    <property type="entry name" value="PRK00099.1-1"/>
    <property type="match status" value="1"/>
</dbReference>
<comment type="subunit">
    <text evidence="5">Part of the ribosomal stalk of the 50S ribosomal subunit. The N-terminus interacts with L11 and the large rRNA to form the base of the stalk. The C-terminus forms an elongated spine to which L12 dimers bind in a sequential fashion forming a multimeric L10(L12)X complex.</text>
</comment>
<dbReference type="EMBL" id="PGYQ01000002">
    <property type="protein sequence ID" value="PKL72544.1"/>
    <property type="molecule type" value="Genomic_DNA"/>
</dbReference>
<dbReference type="GO" id="GO:1990904">
    <property type="term" value="C:ribonucleoprotein complex"/>
    <property type="evidence" value="ECO:0007669"/>
    <property type="project" value="UniProtKB-KW"/>
</dbReference>
<accession>A0A2N1UNV4</accession>
<evidence type="ECO:0000256" key="1">
    <source>
        <dbReference type="ARBA" id="ARBA00008889"/>
    </source>
</evidence>
<dbReference type="PANTHER" id="PTHR11560">
    <property type="entry name" value="39S RIBOSOMAL PROTEIN L10, MITOCHONDRIAL"/>
    <property type="match status" value="1"/>
</dbReference>
<organism evidence="6 7">
    <name type="scientific">Candidatus Kuenenbacteria bacterium HGW-Kuenenbacteria-1</name>
    <dbReference type="NCBI Taxonomy" id="2013812"/>
    <lineage>
        <taxon>Bacteria</taxon>
        <taxon>Candidatus Kueneniibacteriota</taxon>
    </lineage>
</organism>
<comment type="function">
    <text evidence="5">Forms part of the ribosomal stalk, playing a central role in the interaction of the ribosome with GTP-bound translation factors.</text>
</comment>
<dbReference type="CDD" id="cd05797">
    <property type="entry name" value="Ribosomal_L10"/>
    <property type="match status" value="1"/>
</dbReference>
<evidence type="ECO:0000256" key="5">
    <source>
        <dbReference type="HAMAP-Rule" id="MF_00362"/>
    </source>
</evidence>
<dbReference type="InterPro" id="IPR043141">
    <property type="entry name" value="Ribosomal_uL10-like_sf"/>
</dbReference>
<dbReference type="Proteomes" id="UP000233414">
    <property type="component" value="Unassembled WGS sequence"/>
</dbReference>
<keyword evidence="2 5" id="KW-0689">Ribosomal protein</keyword>
<evidence type="ECO:0000256" key="3">
    <source>
        <dbReference type="ARBA" id="ARBA00023274"/>
    </source>
</evidence>
<dbReference type="Gene3D" id="6.10.250.290">
    <property type="match status" value="1"/>
</dbReference>
<dbReference type="InterPro" id="IPR022973">
    <property type="entry name" value="Ribosomal_uL10_bac"/>
</dbReference>
<evidence type="ECO:0000256" key="2">
    <source>
        <dbReference type="ARBA" id="ARBA00022980"/>
    </source>
</evidence>
<dbReference type="InterPro" id="IPR047865">
    <property type="entry name" value="Ribosomal_uL10_bac_type"/>
</dbReference>
<comment type="caution">
    <text evidence="6">The sequence shown here is derived from an EMBL/GenBank/DDBJ whole genome shotgun (WGS) entry which is preliminary data.</text>
</comment>
<dbReference type="AlphaFoldDB" id="A0A2N1UNV4"/>
<evidence type="ECO:0000256" key="4">
    <source>
        <dbReference type="ARBA" id="ARBA00035202"/>
    </source>
</evidence>
<reference evidence="6 7" key="1">
    <citation type="journal article" date="2017" name="ISME J.">
        <title>Potential for microbial H2 and metal transformations associated with novel bacteria and archaea in deep terrestrial subsurface sediments.</title>
        <authorList>
            <person name="Hernsdorf A.W."/>
            <person name="Amano Y."/>
            <person name="Miyakawa K."/>
            <person name="Ise K."/>
            <person name="Suzuki Y."/>
            <person name="Anantharaman K."/>
            <person name="Probst A."/>
            <person name="Burstein D."/>
            <person name="Thomas B.C."/>
            <person name="Banfield J.F."/>
        </authorList>
    </citation>
    <scope>NUCLEOTIDE SEQUENCE [LARGE SCALE GENOMIC DNA]</scope>
    <source>
        <strain evidence="6">HGW-Kuenenbacteria-1</strain>
    </source>
</reference>
<dbReference type="Gene3D" id="3.30.70.1730">
    <property type="match status" value="1"/>
</dbReference>
<keyword evidence="5" id="KW-0694">RNA-binding</keyword>